<reference evidence="3" key="1">
    <citation type="journal article" date="2020" name="Stud. Mycol.">
        <title>101 Dothideomycetes genomes: a test case for predicting lifestyles and emergence of pathogens.</title>
        <authorList>
            <person name="Haridas S."/>
            <person name="Albert R."/>
            <person name="Binder M."/>
            <person name="Bloem J."/>
            <person name="Labutti K."/>
            <person name="Salamov A."/>
            <person name="Andreopoulos B."/>
            <person name="Baker S."/>
            <person name="Barry K."/>
            <person name="Bills G."/>
            <person name="Bluhm B."/>
            <person name="Cannon C."/>
            <person name="Castanera R."/>
            <person name="Culley D."/>
            <person name="Daum C."/>
            <person name="Ezra D."/>
            <person name="Gonzalez J."/>
            <person name="Henrissat B."/>
            <person name="Kuo A."/>
            <person name="Liang C."/>
            <person name="Lipzen A."/>
            <person name="Lutzoni F."/>
            <person name="Magnuson J."/>
            <person name="Mondo S."/>
            <person name="Nolan M."/>
            <person name="Ohm R."/>
            <person name="Pangilinan J."/>
            <person name="Park H.-J."/>
            <person name="Ramirez L."/>
            <person name="Alfaro M."/>
            <person name="Sun H."/>
            <person name="Tritt A."/>
            <person name="Yoshinaga Y."/>
            <person name="Zwiers L.-H."/>
            <person name="Turgeon B."/>
            <person name="Goodwin S."/>
            <person name="Spatafora J."/>
            <person name="Crous P."/>
            <person name="Grigoriev I."/>
        </authorList>
    </citation>
    <scope>NUCLEOTIDE SEQUENCE</scope>
    <source>
        <strain evidence="3">CBS 675.92</strain>
    </source>
</reference>
<feature type="region of interest" description="Disordered" evidence="1">
    <location>
        <begin position="45"/>
        <end position="108"/>
    </location>
</feature>
<evidence type="ECO:0000256" key="2">
    <source>
        <dbReference type="SAM" id="Phobius"/>
    </source>
</evidence>
<feature type="transmembrane region" description="Helical" evidence="2">
    <location>
        <begin position="140"/>
        <end position="167"/>
    </location>
</feature>
<name>A0A6A5U768_9PLEO</name>
<keyword evidence="4" id="KW-1185">Reference proteome</keyword>
<dbReference type="AlphaFoldDB" id="A0A6A5U768"/>
<keyword evidence="2" id="KW-1133">Transmembrane helix</keyword>
<accession>A0A6A5U768</accession>
<dbReference type="EMBL" id="ML976982">
    <property type="protein sequence ID" value="KAF1960715.1"/>
    <property type="molecule type" value="Genomic_DNA"/>
</dbReference>
<dbReference type="Proteomes" id="UP000800035">
    <property type="component" value="Unassembled WGS sequence"/>
</dbReference>
<protein>
    <submittedName>
        <fullName evidence="3">Uncharacterized protein</fullName>
    </submittedName>
</protein>
<proteinExistence type="predicted"/>
<organism evidence="3 4">
    <name type="scientific">Byssothecium circinans</name>
    <dbReference type="NCBI Taxonomy" id="147558"/>
    <lineage>
        <taxon>Eukaryota</taxon>
        <taxon>Fungi</taxon>
        <taxon>Dikarya</taxon>
        <taxon>Ascomycota</taxon>
        <taxon>Pezizomycotina</taxon>
        <taxon>Dothideomycetes</taxon>
        <taxon>Pleosporomycetidae</taxon>
        <taxon>Pleosporales</taxon>
        <taxon>Massarineae</taxon>
        <taxon>Massarinaceae</taxon>
        <taxon>Byssothecium</taxon>
    </lineage>
</organism>
<evidence type="ECO:0000313" key="4">
    <source>
        <dbReference type="Proteomes" id="UP000800035"/>
    </source>
</evidence>
<feature type="compositionally biased region" description="Polar residues" evidence="1">
    <location>
        <begin position="50"/>
        <end position="61"/>
    </location>
</feature>
<keyword evidence="2" id="KW-0812">Transmembrane</keyword>
<dbReference type="OrthoDB" id="5128805at2759"/>
<evidence type="ECO:0000256" key="1">
    <source>
        <dbReference type="SAM" id="MobiDB-lite"/>
    </source>
</evidence>
<evidence type="ECO:0000313" key="3">
    <source>
        <dbReference type="EMBL" id="KAF1960715.1"/>
    </source>
</evidence>
<gene>
    <name evidence="3" type="ORF">CC80DRAFT_488988</name>
</gene>
<keyword evidence="2" id="KW-0472">Membrane</keyword>
<sequence>MVPQPNDDPTADALSLHTIADQADTYAAQEQEDADLAYALALEDEEQDSLIRSQSQSQSPPVGNADNVEAQTLSNGDELPPYRDDPDAVEDLSALPPYHDDPDAEPVEGEQNVDIEHAIADAPARRFARLTKILRRLRKIWLCGALITFLLSIVIIAAILIAIFVLGEKDLKEAAWRASRSSDYDLKLPKLYPALEEGASEKCKSMWERYASSLKCHRMILSPAWDNGDVDEMKAAGADPFLYDKDVCAADCRKSIRAMDTPMLNGCNLRTDRFDFENYGKGGPAYFNASTVEEGPRHIVIALTNRYDTLCASAANDAKRSLWGNCAAEMWMTWGIVDGKNTANLNGLDHFVEQTSEKKIIKGGLRRGTVRVGGKKRDYSLMIGSRNVGPGVGETDCSYCTLNWLERKMKSFEHGAILDPKSGEIVGFSEFHDKMHSAVKRCGYEGGEALGRVYKKWEQFGWWCDGKPCQSDEVISHEVRTLLHGLHKDDFPLPDMRDLKRNSPASVKDAVQALHDGLRDMPCSIWSGPDALATDIIPYQYRVHHLCSDRCRNAVDRMQRQHGEKFASVRGTQDQVVFKAWDMMRDMVNRTCLNPTPQAVVTDETSFCAPGYAAVNLSNWILSPESPPRPLILSSFSIAIDEMDKKFPYVVPMPKEKDEIVSRMRQVAETYCNTCAGGLFIGTNPDYKKTVEEFLNDETVDGREYTRMAKKGWEVCGKMMGIRMPSWVKRRMWREMGLDKYD</sequence>